<dbReference type="AlphaFoldDB" id="A0A917NPK5"/>
<reference evidence="1" key="2">
    <citation type="submission" date="2020-09" db="EMBL/GenBank/DDBJ databases">
        <authorList>
            <person name="Sun Q."/>
            <person name="Ohkuma M."/>
        </authorList>
    </citation>
    <scope>NUCLEOTIDE SEQUENCE</scope>
    <source>
        <strain evidence="1">JCM 3086</strain>
    </source>
</reference>
<sequence>MESSDVTGWETAVLDGGPADGLRMKVSDRPRVIQVTYPCRVEAPPEAGVRADAVFVYRRDFQVKSEPLRYGFDVASP</sequence>
<reference evidence="1" key="1">
    <citation type="journal article" date="2014" name="Int. J. Syst. Evol. Microbiol.">
        <title>Complete genome sequence of Corynebacterium casei LMG S-19264T (=DSM 44701T), isolated from a smear-ripened cheese.</title>
        <authorList>
            <consortium name="US DOE Joint Genome Institute (JGI-PGF)"/>
            <person name="Walter F."/>
            <person name="Albersmeier A."/>
            <person name="Kalinowski J."/>
            <person name="Ruckert C."/>
        </authorList>
    </citation>
    <scope>NUCLEOTIDE SEQUENCE</scope>
    <source>
        <strain evidence="1">JCM 3086</strain>
    </source>
</reference>
<gene>
    <name evidence="1" type="ORF">GCM10010121_028710</name>
</gene>
<evidence type="ECO:0000313" key="1">
    <source>
        <dbReference type="EMBL" id="GGJ16254.1"/>
    </source>
</evidence>
<dbReference type="RefSeq" id="WP_229840315.1">
    <property type="nucleotide sequence ID" value="NZ_BMQA01000007.1"/>
</dbReference>
<name>A0A917NPK5_9ACTN</name>
<dbReference type="Proteomes" id="UP000657574">
    <property type="component" value="Unassembled WGS sequence"/>
</dbReference>
<proteinExistence type="predicted"/>
<evidence type="ECO:0000313" key="2">
    <source>
        <dbReference type="Proteomes" id="UP000657574"/>
    </source>
</evidence>
<keyword evidence="2" id="KW-1185">Reference proteome</keyword>
<accession>A0A917NPK5</accession>
<comment type="caution">
    <text evidence="1">The sequence shown here is derived from an EMBL/GenBank/DDBJ whole genome shotgun (WGS) entry which is preliminary data.</text>
</comment>
<organism evidence="1 2">
    <name type="scientific">Streptomyces brasiliensis</name>
    <dbReference type="NCBI Taxonomy" id="1954"/>
    <lineage>
        <taxon>Bacteria</taxon>
        <taxon>Bacillati</taxon>
        <taxon>Actinomycetota</taxon>
        <taxon>Actinomycetes</taxon>
        <taxon>Kitasatosporales</taxon>
        <taxon>Streptomycetaceae</taxon>
        <taxon>Streptomyces</taxon>
    </lineage>
</organism>
<protein>
    <submittedName>
        <fullName evidence="1">Uncharacterized protein</fullName>
    </submittedName>
</protein>
<dbReference type="EMBL" id="BMQA01000007">
    <property type="protein sequence ID" value="GGJ16254.1"/>
    <property type="molecule type" value="Genomic_DNA"/>
</dbReference>